<evidence type="ECO:0000313" key="7">
    <source>
        <dbReference type="Proteomes" id="UP001589755"/>
    </source>
</evidence>
<evidence type="ECO:0000256" key="2">
    <source>
        <dbReference type="ARBA" id="ARBA00022723"/>
    </source>
</evidence>
<keyword evidence="1 4" id="KW-0349">Heme</keyword>
<dbReference type="Pfam" id="PF00034">
    <property type="entry name" value="Cytochrom_C"/>
    <property type="match status" value="1"/>
</dbReference>
<name>A0ABV6D900_9HYPH</name>
<dbReference type="EMBL" id="JBHLXD010000018">
    <property type="protein sequence ID" value="MFC0209109.1"/>
    <property type="molecule type" value="Genomic_DNA"/>
</dbReference>
<keyword evidence="2 4" id="KW-0479">Metal-binding</keyword>
<evidence type="ECO:0000256" key="4">
    <source>
        <dbReference type="PROSITE-ProRule" id="PRU00433"/>
    </source>
</evidence>
<evidence type="ECO:0000256" key="1">
    <source>
        <dbReference type="ARBA" id="ARBA00022617"/>
    </source>
</evidence>
<evidence type="ECO:0000256" key="3">
    <source>
        <dbReference type="ARBA" id="ARBA00023004"/>
    </source>
</evidence>
<dbReference type="SUPFAM" id="SSF46626">
    <property type="entry name" value="Cytochrome c"/>
    <property type="match status" value="2"/>
</dbReference>
<dbReference type="InterPro" id="IPR036909">
    <property type="entry name" value="Cyt_c-like_dom_sf"/>
</dbReference>
<evidence type="ECO:0000259" key="5">
    <source>
        <dbReference type="PROSITE" id="PS51007"/>
    </source>
</evidence>
<dbReference type="InterPro" id="IPR051459">
    <property type="entry name" value="Cytochrome_c-type_DH"/>
</dbReference>
<dbReference type="InterPro" id="IPR009056">
    <property type="entry name" value="Cyt_c-like_dom"/>
</dbReference>
<keyword evidence="7" id="KW-1185">Reference proteome</keyword>
<proteinExistence type="predicted"/>
<sequence>MLRRLLLGAVLLAAAGGGLFWLVTRPQPLDPALLDGLQPGDAQNGERIFHLAGCASCHAPPGAEGGARLSLAGGHALKTPFGTFVAPNISPHVEDGIGGWDVADFANAVMRGISPQGAHYYPAFPYTSYARMEVQDVADLFAYLKTLPPVAGRADGHTLSFPYTVRRGIGLWKRLHLDAAPVVEFPAGAPEEVLRGRYLVEGPGHCGECHTPRSLDGGLDTGRWLAGAPSLEGEGTVPDITPSADGLGAWSPADIVYYFETGFTPDFDSVGGAMVAVQENLARLPDEDRQAIAAYLKAIPSADR</sequence>
<gene>
    <name evidence="6" type="ORF">ACFFJ2_11945</name>
</gene>
<dbReference type="PANTHER" id="PTHR35008">
    <property type="entry name" value="BLL4482 PROTEIN-RELATED"/>
    <property type="match status" value="1"/>
</dbReference>
<reference evidence="6 7" key="1">
    <citation type="submission" date="2024-09" db="EMBL/GenBank/DDBJ databases">
        <authorList>
            <person name="Sun Q."/>
            <person name="Mori K."/>
        </authorList>
    </citation>
    <scope>NUCLEOTIDE SEQUENCE [LARGE SCALE GENOMIC DNA]</scope>
    <source>
        <strain evidence="6 7">CCM 8543</strain>
    </source>
</reference>
<dbReference type="Proteomes" id="UP001589755">
    <property type="component" value="Unassembled WGS sequence"/>
</dbReference>
<dbReference type="PANTHER" id="PTHR35008:SF8">
    <property type="entry name" value="ALCOHOL DEHYDROGENASE CYTOCHROME C SUBUNIT"/>
    <property type="match status" value="1"/>
</dbReference>
<dbReference type="RefSeq" id="WP_261520477.1">
    <property type="nucleotide sequence ID" value="NZ_JAODNW010000010.1"/>
</dbReference>
<keyword evidence="3 4" id="KW-0408">Iron</keyword>
<organism evidence="6 7">
    <name type="scientific">Chelativorans intermedius</name>
    <dbReference type="NCBI Taxonomy" id="515947"/>
    <lineage>
        <taxon>Bacteria</taxon>
        <taxon>Pseudomonadati</taxon>
        <taxon>Pseudomonadota</taxon>
        <taxon>Alphaproteobacteria</taxon>
        <taxon>Hyphomicrobiales</taxon>
        <taxon>Phyllobacteriaceae</taxon>
        <taxon>Chelativorans</taxon>
    </lineage>
</organism>
<accession>A0ABV6D900</accession>
<feature type="domain" description="Cytochrome c" evidence="5">
    <location>
        <begin position="40"/>
        <end position="148"/>
    </location>
</feature>
<comment type="caution">
    <text evidence="6">The sequence shown here is derived from an EMBL/GenBank/DDBJ whole genome shotgun (WGS) entry which is preliminary data.</text>
</comment>
<protein>
    <submittedName>
        <fullName evidence="6">C-type cytochrome</fullName>
    </submittedName>
</protein>
<feature type="domain" description="Cytochrome c" evidence="5">
    <location>
        <begin position="191"/>
        <end position="300"/>
    </location>
</feature>
<dbReference type="Gene3D" id="1.10.760.10">
    <property type="entry name" value="Cytochrome c-like domain"/>
    <property type="match status" value="2"/>
</dbReference>
<evidence type="ECO:0000313" key="6">
    <source>
        <dbReference type="EMBL" id="MFC0209109.1"/>
    </source>
</evidence>
<dbReference type="PROSITE" id="PS51007">
    <property type="entry name" value="CYTC"/>
    <property type="match status" value="2"/>
</dbReference>